<dbReference type="GO" id="GO:0000271">
    <property type="term" value="P:polysaccharide biosynthetic process"/>
    <property type="evidence" value="ECO:0007669"/>
    <property type="project" value="TreeGrafter"/>
</dbReference>
<sequence length="363" mass="40691">MIKTFDYLRSLDSIESEIMECIQNVLRSGFLILGPETEAFEQEFADFVGVKYCIGVNSGTTALHLALMGLGVGPGDEVITVANTCVPTISAIELCGAKPVFIDVREEDLMIDPDQIAQAITPRTRCLLPVHLWGQSLDLDRIRQIASQEHLLLVEDCAQAHGTRYQNQHVGTFGQAGCFSFYPTKNLGAYGDAGAIVTNDRALADRLRRMRMYGYDHRNQSLEPGMNARIAELQAAILRVKLRYLPQWLARRRQIATYYADHIANPQIRLPYRYADRDHAFHQYVIRCQARERVIAALQQQAIGFGIHYPVPVHKMPAYQRLQDSSSPLPVTEAASTEILSLPIHEALLDEEVEKIVSSVNSV</sequence>
<dbReference type="EMBL" id="WJJP01000292">
    <property type="protein sequence ID" value="MBD3324766.1"/>
    <property type="molecule type" value="Genomic_DNA"/>
</dbReference>
<proteinExistence type="inferred from homology"/>
<dbReference type="Gene3D" id="3.40.640.10">
    <property type="entry name" value="Type I PLP-dependent aspartate aminotransferase-like (Major domain)"/>
    <property type="match status" value="1"/>
</dbReference>
<evidence type="ECO:0000256" key="2">
    <source>
        <dbReference type="ARBA" id="ARBA00037999"/>
    </source>
</evidence>
<dbReference type="Pfam" id="PF01041">
    <property type="entry name" value="DegT_DnrJ_EryC1"/>
    <property type="match status" value="1"/>
</dbReference>
<evidence type="ECO:0000313" key="6">
    <source>
        <dbReference type="EMBL" id="MBD3324766.1"/>
    </source>
</evidence>
<comment type="caution">
    <text evidence="6">The sequence shown here is derived from an EMBL/GenBank/DDBJ whole genome shotgun (WGS) entry which is preliminary data.</text>
</comment>
<dbReference type="CDD" id="cd00616">
    <property type="entry name" value="AHBA_syn"/>
    <property type="match status" value="1"/>
</dbReference>
<evidence type="ECO:0000256" key="3">
    <source>
        <dbReference type="PIRSR" id="PIRSR000390-1"/>
    </source>
</evidence>
<name>A0A9D5Q6C0_9BACT</name>
<evidence type="ECO:0000256" key="5">
    <source>
        <dbReference type="RuleBase" id="RU004508"/>
    </source>
</evidence>
<gene>
    <name evidence="6" type="ORF">GF339_09285</name>
</gene>
<dbReference type="SUPFAM" id="SSF53383">
    <property type="entry name" value="PLP-dependent transferases"/>
    <property type="match status" value="1"/>
</dbReference>
<dbReference type="InterPro" id="IPR015421">
    <property type="entry name" value="PyrdxlP-dep_Trfase_major"/>
</dbReference>
<feature type="active site" description="Proton acceptor" evidence="3">
    <location>
        <position position="185"/>
    </location>
</feature>
<accession>A0A9D5Q6C0</accession>
<dbReference type="Proteomes" id="UP000649604">
    <property type="component" value="Unassembled WGS sequence"/>
</dbReference>
<comment type="similarity">
    <text evidence="2 5">Belongs to the DegT/DnrJ/EryC1 family.</text>
</comment>
<keyword evidence="6" id="KW-0032">Aminotransferase</keyword>
<dbReference type="InterPro" id="IPR015424">
    <property type="entry name" value="PyrdxlP-dep_Trfase"/>
</dbReference>
<keyword evidence="1 4" id="KW-0663">Pyridoxal phosphate</keyword>
<evidence type="ECO:0000256" key="1">
    <source>
        <dbReference type="ARBA" id="ARBA00022898"/>
    </source>
</evidence>
<protein>
    <submittedName>
        <fullName evidence="6">Aminotransferase class I/II-fold pyridoxal phosphate-dependent enzyme</fullName>
    </submittedName>
</protein>
<reference evidence="6" key="1">
    <citation type="submission" date="2019-11" db="EMBL/GenBank/DDBJ databases">
        <title>Microbial mats filling the niche in hypersaline microbial mats.</title>
        <authorList>
            <person name="Wong H.L."/>
            <person name="Macleod F.I."/>
            <person name="White R.A. III"/>
            <person name="Burns B.P."/>
        </authorList>
    </citation>
    <scope>NUCLEOTIDE SEQUENCE</scope>
    <source>
        <strain evidence="6">Rbin_158</strain>
    </source>
</reference>
<dbReference type="PIRSF" id="PIRSF000390">
    <property type="entry name" value="PLP_StrS"/>
    <property type="match status" value="1"/>
</dbReference>
<dbReference type="InterPro" id="IPR015422">
    <property type="entry name" value="PyrdxlP-dep_Trfase_small"/>
</dbReference>
<dbReference type="Gene3D" id="3.90.1150.10">
    <property type="entry name" value="Aspartate Aminotransferase, domain 1"/>
    <property type="match status" value="1"/>
</dbReference>
<dbReference type="GO" id="GO:0008483">
    <property type="term" value="F:transaminase activity"/>
    <property type="evidence" value="ECO:0007669"/>
    <property type="project" value="UniProtKB-KW"/>
</dbReference>
<dbReference type="AlphaFoldDB" id="A0A9D5Q6C0"/>
<dbReference type="InterPro" id="IPR000653">
    <property type="entry name" value="DegT/StrS_aminotransferase"/>
</dbReference>
<dbReference type="PANTHER" id="PTHR30244:SF36">
    <property type="entry name" value="3-OXO-GLUCOSE-6-PHOSPHATE:GLUTAMATE AMINOTRANSFERASE"/>
    <property type="match status" value="1"/>
</dbReference>
<evidence type="ECO:0000313" key="7">
    <source>
        <dbReference type="Proteomes" id="UP000649604"/>
    </source>
</evidence>
<dbReference type="PANTHER" id="PTHR30244">
    <property type="entry name" value="TRANSAMINASE"/>
    <property type="match status" value="1"/>
</dbReference>
<feature type="modified residue" description="N6-(pyridoxal phosphate)lysine" evidence="4">
    <location>
        <position position="185"/>
    </location>
</feature>
<keyword evidence="6" id="KW-0808">Transferase</keyword>
<organism evidence="6 7">
    <name type="scientific">candidate division KSB3 bacterium</name>
    <dbReference type="NCBI Taxonomy" id="2044937"/>
    <lineage>
        <taxon>Bacteria</taxon>
        <taxon>candidate division KSB3</taxon>
    </lineage>
</organism>
<dbReference type="GO" id="GO:0030170">
    <property type="term" value="F:pyridoxal phosphate binding"/>
    <property type="evidence" value="ECO:0007669"/>
    <property type="project" value="TreeGrafter"/>
</dbReference>
<evidence type="ECO:0000256" key="4">
    <source>
        <dbReference type="PIRSR" id="PIRSR000390-2"/>
    </source>
</evidence>